<dbReference type="Gene3D" id="3.40.50.1110">
    <property type="entry name" value="SGNH hydrolase"/>
    <property type="match status" value="1"/>
</dbReference>
<comment type="caution">
    <text evidence="2">The sequence shown here is derived from an EMBL/GenBank/DDBJ whole genome shotgun (WGS) entry which is preliminary data.</text>
</comment>
<accession>A0ABT9CGQ3</accession>
<evidence type="ECO:0008006" key="4">
    <source>
        <dbReference type="Google" id="ProtNLM"/>
    </source>
</evidence>
<keyword evidence="3" id="KW-1185">Reference proteome</keyword>
<reference evidence="2 3" key="1">
    <citation type="submission" date="2023-07" db="EMBL/GenBank/DDBJ databases">
        <title>Paenibacillus sp. JX-17 nov. isolated from soil.</title>
        <authorList>
            <person name="Wan Y."/>
            <person name="Liu B."/>
        </authorList>
    </citation>
    <scope>NUCLEOTIDE SEQUENCE [LARGE SCALE GENOMIC DNA]</scope>
    <source>
        <strain evidence="2 3">JX-17</strain>
    </source>
</reference>
<proteinExistence type="predicted"/>
<sequence length="496" mass="58712">MIYETETLFNVEIKLAKIEKVMRTSVSILEENLFSEAVTSNINVMIDELVKFNQELEPILTMHPSEVVIQNIYKVFDLFEFLISAYNCNNDKEIIEIYGQLLYHYKILRQNFNAYSYQVSGTKKVIVVGVNLLSSNLNSYINPRNRKILAYISEQNELTGKYLAGIPILEFEDVSYLSYEYLIITDNYKIESMQDDIKMLNLYEFVSNHYDFELYRAYNSLYGKQKQIDSFITGISYTEVGIDVNELPYQTLNLAVSSQDLFYDFQWAEEIVSYHKKGKPIKWAIIGLSYYSLEYDLSRSKFKNRAYYYYPFFKTISNLEDKENKIQKYNEFEALAAELFVEPYLLRIFDTLKSMAESKWETLTNGIMNEEHRNSGRQEAERDGNKDYPETVGDNKKILKKYINMLIENNIKPIVVICPVSRYYHPYFPSRIKRDFDNYMEDMRNEFDIDILNYFESEWFTDQDFYDSTHLNKAGARKLTKMLKRHLEQSSLDGTK</sequence>
<evidence type="ECO:0000313" key="3">
    <source>
        <dbReference type="Proteomes" id="UP001240171"/>
    </source>
</evidence>
<dbReference type="Proteomes" id="UP001240171">
    <property type="component" value="Unassembled WGS sequence"/>
</dbReference>
<protein>
    <recommendedName>
        <fullName evidence="4">SGNH/GDSL hydrolase family protein</fullName>
    </recommendedName>
</protein>
<evidence type="ECO:0000256" key="1">
    <source>
        <dbReference type="SAM" id="MobiDB-lite"/>
    </source>
</evidence>
<dbReference type="InterPro" id="IPR036514">
    <property type="entry name" value="SGNH_hydro_sf"/>
</dbReference>
<name>A0ABT9CGQ3_9BACL</name>
<dbReference type="Gene3D" id="3.40.50.720">
    <property type="entry name" value="NAD(P)-binding Rossmann-like Domain"/>
    <property type="match status" value="1"/>
</dbReference>
<dbReference type="RefSeq" id="WP_305024976.1">
    <property type="nucleotide sequence ID" value="NZ_JAUQTB010000009.1"/>
</dbReference>
<feature type="region of interest" description="Disordered" evidence="1">
    <location>
        <begin position="370"/>
        <end position="389"/>
    </location>
</feature>
<dbReference type="EMBL" id="JAUQTB010000009">
    <property type="protein sequence ID" value="MDO7907763.1"/>
    <property type="molecule type" value="Genomic_DNA"/>
</dbReference>
<organism evidence="2 3">
    <name type="scientific">Paenibacillus lacisoli</name>
    <dbReference type="NCBI Taxonomy" id="3064525"/>
    <lineage>
        <taxon>Bacteria</taxon>
        <taxon>Bacillati</taxon>
        <taxon>Bacillota</taxon>
        <taxon>Bacilli</taxon>
        <taxon>Bacillales</taxon>
        <taxon>Paenibacillaceae</taxon>
        <taxon>Paenibacillus</taxon>
    </lineage>
</organism>
<evidence type="ECO:0000313" key="2">
    <source>
        <dbReference type="EMBL" id="MDO7907763.1"/>
    </source>
</evidence>
<gene>
    <name evidence="2" type="ORF">Q5741_15230</name>
</gene>
<dbReference type="SUPFAM" id="SSF52266">
    <property type="entry name" value="SGNH hydrolase"/>
    <property type="match status" value="1"/>
</dbReference>